<name>W4KH70_HETIT</name>
<dbReference type="GeneID" id="20669694"/>
<dbReference type="EMBL" id="KI925455">
    <property type="protein sequence ID" value="ETW85203.1"/>
    <property type="molecule type" value="Genomic_DNA"/>
</dbReference>
<reference evidence="1 2" key="1">
    <citation type="journal article" date="2012" name="New Phytol.">
        <title>Insight into trade-off between wood decay and parasitism from the genome of a fungal forest pathogen.</title>
        <authorList>
            <person name="Olson A."/>
            <person name="Aerts A."/>
            <person name="Asiegbu F."/>
            <person name="Belbahri L."/>
            <person name="Bouzid O."/>
            <person name="Broberg A."/>
            <person name="Canback B."/>
            <person name="Coutinho P.M."/>
            <person name="Cullen D."/>
            <person name="Dalman K."/>
            <person name="Deflorio G."/>
            <person name="van Diepen L.T."/>
            <person name="Dunand C."/>
            <person name="Duplessis S."/>
            <person name="Durling M."/>
            <person name="Gonthier P."/>
            <person name="Grimwood J."/>
            <person name="Fossdal C.G."/>
            <person name="Hansson D."/>
            <person name="Henrissat B."/>
            <person name="Hietala A."/>
            <person name="Himmelstrand K."/>
            <person name="Hoffmeister D."/>
            <person name="Hogberg N."/>
            <person name="James T.Y."/>
            <person name="Karlsson M."/>
            <person name="Kohler A."/>
            <person name="Kues U."/>
            <person name="Lee Y.H."/>
            <person name="Lin Y.C."/>
            <person name="Lind M."/>
            <person name="Lindquist E."/>
            <person name="Lombard V."/>
            <person name="Lucas S."/>
            <person name="Lunden K."/>
            <person name="Morin E."/>
            <person name="Murat C."/>
            <person name="Park J."/>
            <person name="Raffaello T."/>
            <person name="Rouze P."/>
            <person name="Salamov A."/>
            <person name="Schmutz J."/>
            <person name="Solheim H."/>
            <person name="Stahlberg J."/>
            <person name="Velez H."/>
            <person name="de Vries R.P."/>
            <person name="Wiebenga A."/>
            <person name="Woodward S."/>
            <person name="Yakovlev I."/>
            <person name="Garbelotto M."/>
            <person name="Martin F."/>
            <person name="Grigoriev I.V."/>
            <person name="Stenlid J."/>
        </authorList>
    </citation>
    <scope>NUCLEOTIDE SEQUENCE [LARGE SCALE GENOMIC DNA]</scope>
    <source>
        <strain evidence="1 2">TC 32-1</strain>
    </source>
</reference>
<dbReference type="OrthoDB" id="2832808at2759"/>
<dbReference type="Gene3D" id="3.30.460.40">
    <property type="match status" value="1"/>
</dbReference>
<protein>
    <submittedName>
        <fullName evidence="1">Uncharacterized protein</fullName>
    </submittedName>
</protein>
<dbReference type="InterPro" id="IPR043519">
    <property type="entry name" value="NT_sf"/>
</dbReference>
<gene>
    <name evidence="1" type="ORF">HETIRDRAFT_309636</name>
</gene>
<organism evidence="1 2">
    <name type="scientific">Heterobasidion irregulare (strain TC 32-1)</name>
    <dbReference type="NCBI Taxonomy" id="747525"/>
    <lineage>
        <taxon>Eukaryota</taxon>
        <taxon>Fungi</taxon>
        <taxon>Dikarya</taxon>
        <taxon>Basidiomycota</taxon>
        <taxon>Agaricomycotina</taxon>
        <taxon>Agaricomycetes</taxon>
        <taxon>Russulales</taxon>
        <taxon>Bondarzewiaceae</taxon>
        <taxon>Heterobasidion</taxon>
        <taxon>Heterobasidion annosum species complex</taxon>
    </lineage>
</organism>
<sequence length="198" mass="22452">MALPPRLVTPARLIFEAANKANVTAILFGSAAAKLHGAKRDTKDLDINVSSLGFTTFLPNEFVCHPRTVDTRQHITWANTVKCDVATERTELVNDAFETYSCVTEDGIRYASANILLADKIRTYGRRPFQAVQKQENDLYDVLQLIDVMRQKGDKMPDELKESILSEDVLRAFLERVPVEDHLLYRTFLEELNVNLPN</sequence>
<evidence type="ECO:0000313" key="1">
    <source>
        <dbReference type="EMBL" id="ETW85203.1"/>
    </source>
</evidence>
<dbReference type="InParanoid" id="W4KH70"/>
<dbReference type="AlphaFoldDB" id="W4KH70"/>
<dbReference type="SUPFAM" id="SSF81301">
    <property type="entry name" value="Nucleotidyltransferase"/>
    <property type="match status" value="1"/>
</dbReference>
<dbReference type="HOGENOM" id="CLU_1514079_0_0_1"/>
<proteinExistence type="predicted"/>
<accession>W4KH70</accession>
<dbReference type="KEGG" id="hir:HETIRDRAFT_309636"/>
<dbReference type="Proteomes" id="UP000030671">
    <property type="component" value="Unassembled WGS sequence"/>
</dbReference>
<keyword evidence="2" id="KW-1185">Reference proteome</keyword>
<dbReference type="RefSeq" id="XP_009542076.1">
    <property type="nucleotide sequence ID" value="XM_009543781.1"/>
</dbReference>
<evidence type="ECO:0000313" key="2">
    <source>
        <dbReference type="Proteomes" id="UP000030671"/>
    </source>
</evidence>